<dbReference type="KEGG" id="ial:IALB_0097"/>
<dbReference type="HOGENOM" id="CLU_2935323_0_0_10"/>
<dbReference type="EMBL" id="CP003418">
    <property type="protein sequence ID" value="AFH47811.1"/>
    <property type="molecule type" value="Genomic_DNA"/>
</dbReference>
<proteinExistence type="predicted"/>
<protein>
    <submittedName>
        <fullName evidence="1">Uncharacterized protein</fullName>
    </submittedName>
</protein>
<dbReference type="RefSeq" id="WP_014558971.1">
    <property type="nucleotide sequence ID" value="NC_017464.1"/>
</dbReference>
<evidence type="ECO:0000313" key="1">
    <source>
        <dbReference type="EMBL" id="AFH47811.1"/>
    </source>
</evidence>
<evidence type="ECO:0000313" key="2">
    <source>
        <dbReference type="Proteomes" id="UP000007394"/>
    </source>
</evidence>
<dbReference type="STRING" id="945713.IALB_0097"/>
<name>I0AFQ4_IGNAJ</name>
<dbReference type="Proteomes" id="UP000007394">
    <property type="component" value="Chromosome"/>
</dbReference>
<reference evidence="1 2" key="1">
    <citation type="journal article" date="2012" name="Front. Microbiol.">
        <title>Complete genome of Ignavibacterium album, a metabolically versatile, flagellated, facultative anaerobe from the phylum Chlorobi.</title>
        <authorList>
            <person name="Liu Z."/>
            <person name="Frigaard N.-U."/>
            <person name="Vogl K."/>
            <person name="Iino T."/>
            <person name="Ohkuma M."/>
            <person name="Overmann J."/>
            <person name="Bryant D.A."/>
        </authorList>
    </citation>
    <scope>NUCLEOTIDE SEQUENCE [LARGE SCALE GENOMIC DNA]</scope>
    <source>
        <strain evidence="2">DSM 19864 / JCM 16511 / NBRC 101810 / Mat9-16</strain>
    </source>
</reference>
<gene>
    <name evidence="1" type="ordered locus">IALB_0097</name>
</gene>
<dbReference type="AlphaFoldDB" id="I0AFQ4"/>
<accession>I0AFQ4</accession>
<sequence length="60" mass="7205">MVSLAVKSHWKLALRALKRAIKVTIQELNQIRKSRKYHNKIIDDLDRRRKFFELEKSING</sequence>
<keyword evidence="2" id="KW-1185">Reference proteome</keyword>
<organism evidence="1 2">
    <name type="scientific">Ignavibacterium album (strain DSM 19864 / JCM 16511 / NBRC 101810 / Mat9-16)</name>
    <dbReference type="NCBI Taxonomy" id="945713"/>
    <lineage>
        <taxon>Bacteria</taxon>
        <taxon>Pseudomonadati</taxon>
        <taxon>Ignavibacteriota</taxon>
        <taxon>Ignavibacteria</taxon>
        <taxon>Ignavibacteriales</taxon>
        <taxon>Ignavibacteriaceae</taxon>
        <taxon>Ignavibacterium</taxon>
    </lineage>
</organism>